<gene>
    <name evidence="1" type="ORF">NCTC12078_03110</name>
</gene>
<dbReference type="KEGG" id="ctai:NCTC12078_03110"/>
<evidence type="ECO:0000313" key="2">
    <source>
        <dbReference type="Proteomes" id="UP000290013"/>
    </source>
</evidence>
<proteinExistence type="predicted"/>
<organism evidence="1 2">
    <name type="scientific">Chryseobacterium taihuense</name>
    <dbReference type="NCBI Taxonomy" id="1141221"/>
    <lineage>
        <taxon>Bacteria</taxon>
        <taxon>Pseudomonadati</taxon>
        <taxon>Bacteroidota</taxon>
        <taxon>Flavobacteriia</taxon>
        <taxon>Flavobacteriales</taxon>
        <taxon>Weeksellaceae</taxon>
        <taxon>Chryseobacterium group</taxon>
        <taxon>Chryseobacterium</taxon>
    </lineage>
</organism>
<sequence>MKKLSLAILTAGFTMTFAQKVSDYKYIVVPNSFESFKKQNYGLSNALAKSLKAKQYIVLSDNRGEWSSEANSNPCHVLNADIINDSGFLRNKILVEFKDCNNKVIASQKGSSSIKEFEEGFQDALKQALISVPAANPKEIKTENLAQELQMKPVSEVTPQKTVTTAEKTVKYSNGKIVLQKIQLEDNQFILVENNSSVPFATFKATTRADSFKVKLQSGENTFGYLENGNIIIEIPKGNDEYSKEVFSLIK</sequence>
<dbReference type="RefSeq" id="WP_130915085.1">
    <property type="nucleotide sequence ID" value="NZ_LR215974.1"/>
</dbReference>
<dbReference type="Proteomes" id="UP000290013">
    <property type="component" value="Chromosome"/>
</dbReference>
<dbReference type="EMBL" id="LR215974">
    <property type="protein sequence ID" value="VFB05056.1"/>
    <property type="molecule type" value="Genomic_DNA"/>
</dbReference>
<reference evidence="1 2" key="1">
    <citation type="submission" date="2019-02" db="EMBL/GenBank/DDBJ databases">
        <authorList>
            <consortium name="Pathogen Informatics"/>
        </authorList>
    </citation>
    <scope>NUCLEOTIDE SEQUENCE [LARGE SCALE GENOMIC DNA]</scope>
    <source>
        <strain evidence="1 2">3012STDY6944375</strain>
    </source>
</reference>
<evidence type="ECO:0000313" key="1">
    <source>
        <dbReference type="EMBL" id="VFB05056.1"/>
    </source>
</evidence>
<protein>
    <submittedName>
        <fullName evidence="1">Uncharacterized protein</fullName>
    </submittedName>
</protein>
<name>A0A4U8WH15_9FLAO</name>
<accession>A0A4U8WH15</accession>
<dbReference type="AlphaFoldDB" id="A0A4U8WH15"/>